<keyword evidence="1" id="KW-0862">Zinc</keyword>
<dbReference type="GO" id="GO:0008270">
    <property type="term" value="F:zinc ion binding"/>
    <property type="evidence" value="ECO:0007669"/>
    <property type="project" value="UniProtKB-KW"/>
</dbReference>
<dbReference type="InterPro" id="IPR001878">
    <property type="entry name" value="Znf_CCHC"/>
</dbReference>
<evidence type="ECO:0000256" key="2">
    <source>
        <dbReference type="SAM" id="MobiDB-lite"/>
    </source>
</evidence>
<accession>A0A699H2L3</accession>
<protein>
    <submittedName>
        <fullName evidence="4">Retrotransposon Orf1</fullName>
    </submittedName>
</protein>
<comment type="caution">
    <text evidence="4">The sequence shown here is derived from an EMBL/GenBank/DDBJ whole genome shotgun (WGS) entry which is preliminary data.</text>
</comment>
<dbReference type="EMBL" id="BKCJ010101342">
    <property type="protein sequence ID" value="GEX31815.1"/>
    <property type="molecule type" value="Genomic_DNA"/>
</dbReference>
<dbReference type="PROSITE" id="PS50158">
    <property type="entry name" value="ZF_CCHC"/>
    <property type="match status" value="1"/>
</dbReference>
<feature type="compositionally biased region" description="Low complexity" evidence="2">
    <location>
        <begin position="18"/>
        <end position="46"/>
    </location>
</feature>
<keyword evidence="1" id="KW-0479">Metal-binding</keyword>
<feature type="domain" description="CCHC-type" evidence="3">
    <location>
        <begin position="120"/>
        <end position="133"/>
    </location>
</feature>
<organism evidence="4">
    <name type="scientific">Tanacetum cinerariifolium</name>
    <name type="common">Dalmatian daisy</name>
    <name type="synonym">Chrysanthemum cinerariifolium</name>
    <dbReference type="NCBI Taxonomy" id="118510"/>
    <lineage>
        <taxon>Eukaryota</taxon>
        <taxon>Viridiplantae</taxon>
        <taxon>Streptophyta</taxon>
        <taxon>Embryophyta</taxon>
        <taxon>Tracheophyta</taxon>
        <taxon>Spermatophyta</taxon>
        <taxon>Magnoliopsida</taxon>
        <taxon>eudicotyledons</taxon>
        <taxon>Gunneridae</taxon>
        <taxon>Pentapetalae</taxon>
        <taxon>asterids</taxon>
        <taxon>campanulids</taxon>
        <taxon>Asterales</taxon>
        <taxon>Asteraceae</taxon>
        <taxon>Asteroideae</taxon>
        <taxon>Anthemideae</taxon>
        <taxon>Anthemidinae</taxon>
        <taxon>Tanacetum</taxon>
    </lineage>
</organism>
<proteinExistence type="predicted"/>
<keyword evidence="1" id="KW-0863">Zinc-finger</keyword>
<evidence type="ECO:0000259" key="3">
    <source>
        <dbReference type="PROSITE" id="PS50158"/>
    </source>
</evidence>
<evidence type="ECO:0000313" key="4">
    <source>
        <dbReference type="EMBL" id="GEX31815.1"/>
    </source>
</evidence>
<gene>
    <name evidence="4" type="ORF">Tci_303790</name>
</gene>
<evidence type="ECO:0000256" key="1">
    <source>
        <dbReference type="PROSITE-ProRule" id="PRU00047"/>
    </source>
</evidence>
<feature type="region of interest" description="Disordered" evidence="2">
    <location>
        <begin position="1"/>
        <end position="46"/>
    </location>
</feature>
<sequence length="238" mass="27063">MSWTGLPEFADDTITDYSRPSPSIKSNSSDLQSSNSSVSEHGESSKSIMSKPMIKFVKAANCPGVIKYNKTKTARKSPVKYAEMYRNTTKSPKVGGNKRNWNNLMNQRLGSNFKFKNKACYKCGSFDHLIKDCCVHRKQEKGKTWPKKNFAHKNVTPRADLFKTASVSAVRCVNTVVPRPNVNSARLKTTQDWVIIKLIQRVKRLERELKARTPPIKIHYVDVKGRSKSVMVWVLKKV</sequence>
<dbReference type="GO" id="GO:0003676">
    <property type="term" value="F:nucleic acid binding"/>
    <property type="evidence" value="ECO:0007669"/>
    <property type="project" value="InterPro"/>
</dbReference>
<dbReference type="AlphaFoldDB" id="A0A699H2L3"/>
<reference evidence="4" key="1">
    <citation type="journal article" date="2019" name="Sci. Rep.">
        <title>Draft genome of Tanacetum cinerariifolium, the natural source of mosquito coil.</title>
        <authorList>
            <person name="Yamashiro T."/>
            <person name="Shiraishi A."/>
            <person name="Satake H."/>
            <person name="Nakayama K."/>
        </authorList>
    </citation>
    <scope>NUCLEOTIDE SEQUENCE</scope>
</reference>
<name>A0A699H2L3_TANCI</name>